<name>A0A2N7VBC5_9BURK</name>
<evidence type="ECO:0000313" key="2">
    <source>
        <dbReference type="EMBL" id="PMS14449.1"/>
    </source>
</evidence>
<organism evidence="2 3">
    <name type="scientific">Trinickia dabaoshanensis</name>
    <dbReference type="NCBI Taxonomy" id="564714"/>
    <lineage>
        <taxon>Bacteria</taxon>
        <taxon>Pseudomonadati</taxon>
        <taxon>Pseudomonadota</taxon>
        <taxon>Betaproteobacteria</taxon>
        <taxon>Burkholderiales</taxon>
        <taxon>Burkholderiaceae</taxon>
        <taxon>Trinickia</taxon>
    </lineage>
</organism>
<keyword evidence="1" id="KW-0175">Coiled coil</keyword>
<dbReference type="EMBL" id="PNYA01000046">
    <property type="protein sequence ID" value="PMS14449.1"/>
    <property type="molecule type" value="Genomic_DNA"/>
</dbReference>
<keyword evidence="3" id="KW-1185">Reference proteome</keyword>
<dbReference type="RefSeq" id="WP_102649401.1">
    <property type="nucleotide sequence ID" value="NZ_PNYA01000046.1"/>
</dbReference>
<dbReference type="AlphaFoldDB" id="A0A2N7VBC5"/>
<feature type="coiled-coil region" evidence="1">
    <location>
        <begin position="268"/>
        <end position="295"/>
    </location>
</feature>
<sequence>MGARKILTIGFELASDDSEYASFDSKLSLLDWDIILVKPKLGDFYAYSDDYYQGKRSLSDSSSFRLKESSEHWRREIKQAVDAGKTVIVYLAPLQEVYIDTGQRSYSGTGRNRQTTRHVALFTNYQAIPAAFSPVATSGTSMKLVEKGAEVLASYWKEFEGQSAYEVLLEGENVPSCLMTRAGDKPVGALYRSKASSGALLLLPDIDFDDERFIEEDESNRVWTTAASQFAGRFVSAIVALDKALRSSSEITPEPLWAADSSYALGPESALKLQLLEAERKVEEAQQEKEAVADQLVAAGKYRALLYEKGKSLERVIIDALRLMGFEAASFKESDSEFDVVFESDEGRLIGEAEGKDNKAVNIDKLRQLSMNIHEDLQRDEVTSPAKPVLFGNGYRLLPIRDRPDPFTEKCQSAATISSTALVHTPDLFNVVQHLLGESNPEFARECRRALLFSTGRVSFPEAATSSRPSTGAQTNES</sequence>
<accession>A0A2N7VBC5</accession>
<evidence type="ECO:0000256" key="1">
    <source>
        <dbReference type="SAM" id="Coils"/>
    </source>
</evidence>
<gene>
    <name evidence="2" type="ORF">C0Z18_31635</name>
</gene>
<protein>
    <submittedName>
        <fullName evidence="2">Uncharacterized protein</fullName>
    </submittedName>
</protein>
<dbReference type="Proteomes" id="UP000235616">
    <property type="component" value="Unassembled WGS sequence"/>
</dbReference>
<comment type="caution">
    <text evidence="2">The sequence shown here is derived from an EMBL/GenBank/DDBJ whole genome shotgun (WGS) entry which is preliminary data.</text>
</comment>
<reference evidence="2 3" key="1">
    <citation type="submission" date="2018-01" db="EMBL/GenBank/DDBJ databases">
        <title>Whole genome analyses suggest that Burkholderia sensu lato contains two further novel genera in the rhizoxinica-symbiotica group Mycetohabitans gen. nov., and Trinickia gen. nov.: implications for the evolution of diazotrophy and nodulation in the Burkholderiaceae.</title>
        <authorList>
            <person name="Estrada-de los Santos P."/>
            <person name="Palmer M."/>
            <person name="Chavez-Ramirez B."/>
            <person name="Beukes C."/>
            <person name="Steenkamp E.T."/>
            <person name="Hirsch A.M."/>
            <person name="Manyaka P."/>
            <person name="Maluk M."/>
            <person name="Lafos M."/>
            <person name="Crook M."/>
            <person name="Gross E."/>
            <person name="Simon M.F."/>
            <person name="Bueno dos Reis Junior F."/>
            <person name="Poole P.S."/>
            <person name="Venter S.N."/>
            <person name="James E.K."/>
        </authorList>
    </citation>
    <scope>NUCLEOTIDE SEQUENCE [LARGE SCALE GENOMIC DNA]</scope>
    <source>
        <strain evidence="2 3">GIMN1.004</strain>
    </source>
</reference>
<proteinExistence type="predicted"/>
<evidence type="ECO:0000313" key="3">
    <source>
        <dbReference type="Proteomes" id="UP000235616"/>
    </source>
</evidence>
<dbReference type="OrthoDB" id="2179558at2"/>